<dbReference type="KEGG" id="cvn:111119399"/>
<feature type="region of interest" description="Disordered" evidence="1">
    <location>
        <begin position="96"/>
        <end position="125"/>
    </location>
</feature>
<accession>A0A8B8CLK5</accession>
<gene>
    <name evidence="3" type="primary">LOC111119399</name>
</gene>
<reference evidence="2" key="1">
    <citation type="submission" date="2024-06" db="UniProtKB">
        <authorList>
            <consortium name="RefSeq"/>
        </authorList>
    </citation>
    <scope>NUCLEOTIDE SEQUENCE [LARGE SCALE GENOMIC DNA]</scope>
</reference>
<dbReference type="GeneID" id="111119399"/>
<dbReference type="OrthoDB" id="6137592at2759"/>
<evidence type="ECO:0000313" key="2">
    <source>
        <dbReference type="Proteomes" id="UP000694844"/>
    </source>
</evidence>
<dbReference type="RefSeq" id="XP_022315241.1">
    <property type="nucleotide sequence ID" value="XM_022459533.1"/>
</dbReference>
<keyword evidence="2" id="KW-1185">Reference proteome</keyword>
<dbReference type="AlphaFoldDB" id="A0A8B8CLK5"/>
<protein>
    <submittedName>
        <fullName evidence="3">Cell death abnormality protein 1-like</fullName>
    </submittedName>
</protein>
<dbReference type="Proteomes" id="UP000694844">
    <property type="component" value="Chromosome 1"/>
</dbReference>
<proteinExistence type="predicted"/>
<dbReference type="Gene3D" id="2.170.300.10">
    <property type="entry name" value="Tie2 ligand-binding domain superfamily"/>
    <property type="match status" value="1"/>
</dbReference>
<sequence length="125" mass="13503">MDHAYATCIGFWGKNCANPCSVGFYGHGCRQKCSCDATQFCDSALGCITRPGDLTSNCGFIKYVYNSLTSAHGINVCYNRATGRIQCCKGFTNRTGTCERPDSPQNAPTSLKPFTSNDDVSIGME</sequence>
<organism evidence="2 3">
    <name type="scientific">Crassostrea virginica</name>
    <name type="common">Eastern oyster</name>
    <dbReference type="NCBI Taxonomy" id="6565"/>
    <lineage>
        <taxon>Eukaryota</taxon>
        <taxon>Metazoa</taxon>
        <taxon>Spiralia</taxon>
        <taxon>Lophotrochozoa</taxon>
        <taxon>Mollusca</taxon>
        <taxon>Bivalvia</taxon>
        <taxon>Autobranchia</taxon>
        <taxon>Pteriomorphia</taxon>
        <taxon>Ostreida</taxon>
        <taxon>Ostreoidea</taxon>
        <taxon>Ostreidae</taxon>
        <taxon>Crassostrea</taxon>
    </lineage>
</organism>
<name>A0A8B8CLK5_CRAVI</name>
<evidence type="ECO:0000313" key="3">
    <source>
        <dbReference type="RefSeq" id="XP_022315241.1"/>
    </source>
</evidence>
<feature type="compositionally biased region" description="Polar residues" evidence="1">
    <location>
        <begin position="103"/>
        <end position="119"/>
    </location>
</feature>
<evidence type="ECO:0000256" key="1">
    <source>
        <dbReference type="SAM" id="MobiDB-lite"/>
    </source>
</evidence>
<reference evidence="3" key="2">
    <citation type="submission" date="2025-08" db="UniProtKB">
        <authorList>
            <consortium name="RefSeq"/>
        </authorList>
    </citation>
    <scope>IDENTIFICATION</scope>
    <source>
        <tissue evidence="3">Whole sample</tissue>
    </source>
</reference>